<feature type="domain" description="B box-type" evidence="7">
    <location>
        <begin position="92"/>
        <end position="129"/>
    </location>
</feature>
<keyword evidence="3" id="KW-0862">Zinc</keyword>
<feature type="domain" description="RING-type" evidence="6">
    <location>
        <begin position="16"/>
        <end position="59"/>
    </location>
</feature>
<accession>A0A3Q0G7Q2</accession>
<dbReference type="SMART" id="SM00336">
    <property type="entry name" value="BBOX"/>
    <property type="match status" value="1"/>
</dbReference>
<sequence>MASPRPGQDIQEEIKCPICLEHLTDPVTLDCGPNFCRACISDYCEIWEEHGPLECPVCRAEFQKGNLCPNWQLANLVEGIKQLELVPGVEDLCMKHKKELNLFCEEDGATVCVVCWRSPKHRAHSVLLIEEAAQKYKEQIQDELEFLREERKRLEDLRVSESQKHQEYQAKTKAERQKVVSEFKRLHQFIKEQERLLLVRLAELEREIETSQEETVTKLSEEISRLDSLVREMERKCQQPPRDLLQDIRSTLSRCEKGQVQVLGRISLELQTRIKSWSELNLRKRVSLFQDTLQSYLEESSYSKVTVTLDPDTAHPCLVLSQYRRSVRCADTRQHLPDNPERFDMHCCVLGREGFTSGRHCWEVEVPESRFWAVGVVRESVRRKGQIHFCPEQGIWAVWRCLGQCQALTSPRPTRLSLHWSPRRICVYLDYAAGWVSFLDAGTEAPIFTFPPASFTRDRIRPWLWLCGTGAELRLWH</sequence>
<dbReference type="InterPro" id="IPR013320">
    <property type="entry name" value="ConA-like_dom_sf"/>
</dbReference>
<dbReference type="RefSeq" id="XP_025055674.1">
    <property type="nucleotide sequence ID" value="XM_025199889.1"/>
</dbReference>
<name>A0A3Q0G7Q2_ALLSI</name>
<evidence type="ECO:0000313" key="10">
    <source>
        <dbReference type="RefSeq" id="XP_025055674.1"/>
    </source>
</evidence>
<keyword evidence="5" id="KW-0175">Coiled coil</keyword>
<dbReference type="SUPFAM" id="SSF57845">
    <property type="entry name" value="B-box zinc-binding domain"/>
    <property type="match status" value="1"/>
</dbReference>
<dbReference type="InterPro" id="IPR003877">
    <property type="entry name" value="SPRY_dom"/>
</dbReference>
<dbReference type="PANTHER" id="PTHR24103">
    <property type="entry name" value="E3 UBIQUITIN-PROTEIN LIGASE TRIM"/>
    <property type="match status" value="1"/>
</dbReference>
<evidence type="ECO:0000256" key="3">
    <source>
        <dbReference type="ARBA" id="ARBA00022833"/>
    </source>
</evidence>
<feature type="domain" description="B30.2/SPRY" evidence="8">
    <location>
        <begin position="287"/>
        <end position="477"/>
    </location>
</feature>
<dbReference type="PRINTS" id="PR01407">
    <property type="entry name" value="BUTYPHLNCDUF"/>
</dbReference>
<evidence type="ECO:0000259" key="7">
    <source>
        <dbReference type="PROSITE" id="PS50119"/>
    </source>
</evidence>
<evidence type="ECO:0000259" key="8">
    <source>
        <dbReference type="PROSITE" id="PS50188"/>
    </source>
</evidence>
<evidence type="ECO:0000313" key="9">
    <source>
        <dbReference type="Proteomes" id="UP000189705"/>
    </source>
</evidence>
<protein>
    <submittedName>
        <fullName evidence="10">Tripartite motif-containing protein 10-like</fullName>
    </submittedName>
</protein>
<organism evidence="9 10">
    <name type="scientific">Alligator sinensis</name>
    <name type="common">Chinese alligator</name>
    <dbReference type="NCBI Taxonomy" id="38654"/>
    <lineage>
        <taxon>Eukaryota</taxon>
        <taxon>Metazoa</taxon>
        <taxon>Chordata</taxon>
        <taxon>Craniata</taxon>
        <taxon>Vertebrata</taxon>
        <taxon>Euteleostomi</taxon>
        <taxon>Archelosauria</taxon>
        <taxon>Archosauria</taxon>
        <taxon>Crocodylia</taxon>
        <taxon>Alligatoridae</taxon>
        <taxon>Alligatorinae</taxon>
        <taxon>Alligator</taxon>
    </lineage>
</organism>
<reference evidence="10" key="1">
    <citation type="submission" date="2025-08" db="UniProtKB">
        <authorList>
            <consortium name="RefSeq"/>
        </authorList>
    </citation>
    <scope>IDENTIFICATION</scope>
</reference>
<dbReference type="SMART" id="SM00449">
    <property type="entry name" value="SPRY"/>
    <property type="match status" value="1"/>
</dbReference>
<keyword evidence="1" id="KW-0479">Metal-binding</keyword>
<dbReference type="Proteomes" id="UP000189705">
    <property type="component" value="Unplaced"/>
</dbReference>
<dbReference type="AlphaFoldDB" id="A0A3Q0G7Q2"/>
<dbReference type="InterPro" id="IPR001870">
    <property type="entry name" value="B30.2/SPRY"/>
</dbReference>
<dbReference type="InParanoid" id="A0A3Q0G7Q2"/>
<feature type="coiled-coil region" evidence="5">
    <location>
        <begin position="130"/>
        <end position="236"/>
    </location>
</feature>
<dbReference type="SUPFAM" id="SSF57850">
    <property type="entry name" value="RING/U-box"/>
    <property type="match status" value="1"/>
</dbReference>
<dbReference type="GeneID" id="102370138"/>
<evidence type="ECO:0000259" key="6">
    <source>
        <dbReference type="PROSITE" id="PS50089"/>
    </source>
</evidence>
<dbReference type="Pfam" id="PF13765">
    <property type="entry name" value="PRY"/>
    <property type="match status" value="1"/>
</dbReference>
<dbReference type="Pfam" id="PF00622">
    <property type="entry name" value="SPRY"/>
    <property type="match status" value="1"/>
</dbReference>
<dbReference type="CDD" id="cd12888">
    <property type="entry name" value="SPRY_PRY_TRIM7_like"/>
    <property type="match status" value="1"/>
</dbReference>
<evidence type="ECO:0000256" key="2">
    <source>
        <dbReference type="ARBA" id="ARBA00022771"/>
    </source>
</evidence>
<dbReference type="InterPro" id="IPR013083">
    <property type="entry name" value="Znf_RING/FYVE/PHD"/>
</dbReference>
<evidence type="ECO:0000256" key="4">
    <source>
        <dbReference type="PROSITE-ProRule" id="PRU00024"/>
    </source>
</evidence>
<keyword evidence="2 4" id="KW-0863">Zinc-finger</keyword>
<proteinExistence type="predicted"/>
<dbReference type="InterPro" id="IPR043136">
    <property type="entry name" value="B30.2/SPRY_sf"/>
</dbReference>
<dbReference type="KEGG" id="asn:102370138"/>
<dbReference type="InterPro" id="IPR006574">
    <property type="entry name" value="PRY"/>
</dbReference>
<dbReference type="InterPro" id="IPR003879">
    <property type="entry name" value="Butyrophylin_SPRY"/>
</dbReference>
<dbReference type="PROSITE" id="PS50089">
    <property type="entry name" value="ZF_RING_2"/>
    <property type="match status" value="1"/>
</dbReference>
<dbReference type="Pfam" id="PF00643">
    <property type="entry name" value="zf-B_box"/>
    <property type="match status" value="1"/>
</dbReference>
<dbReference type="InterPro" id="IPR000315">
    <property type="entry name" value="Znf_B-box"/>
</dbReference>
<dbReference type="GO" id="GO:0008270">
    <property type="term" value="F:zinc ion binding"/>
    <property type="evidence" value="ECO:0007669"/>
    <property type="project" value="UniProtKB-KW"/>
</dbReference>
<dbReference type="PROSITE" id="PS50188">
    <property type="entry name" value="B302_SPRY"/>
    <property type="match status" value="1"/>
</dbReference>
<evidence type="ECO:0000256" key="5">
    <source>
        <dbReference type="SAM" id="Coils"/>
    </source>
</evidence>
<dbReference type="PROSITE" id="PS50119">
    <property type="entry name" value="ZF_BBOX"/>
    <property type="match status" value="1"/>
</dbReference>
<dbReference type="SMART" id="SM00589">
    <property type="entry name" value="PRY"/>
    <property type="match status" value="1"/>
</dbReference>
<evidence type="ECO:0000256" key="1">
    <source>
        <dbReference type="ARBA" id="ARBA00022723"/>
    </source>
</evidence>
<dbReference type="InterPro" id="IPR050143">
    <property type="entry name" value="TRIM/RBCC"/>
</dbReference>
<dbReference type="Gene3D" id="3.30.40.10">
    <property type="entry name" value="Zinc/RING finger domain, C3HC4 (zinc finger)"/>
    <property type="match status" value="1"/>
</dbReference>
<dbReference type="FunFam" id="2.60.120.920:FF:000004">
    <property type="entry name" value="Butyrophilin subfamily 1 member A1"/>
    <property type="match status" value="1"/>
</dbReference>
<dbReference type="SMART" id="SM00184">
    <property type="entry name" value="RING"/>
    <property type="match status" value="1"/>
</dbReference>
<keyword evidence="9" id="KW-1185">Reference proteome</keyword>
<dbReference type="Pfam" id="PF15227">
    <property type="entry name" value="zf-C3HC4_4"/>
    <property type="match status" value="1"/>
</dbReference>
<dbReference type="Gene3D" id="2.60.120.920">
    <property type="match status" value="1"/>
</dbReference>
<dbReference type="InterPro" id="IPR001841">
    <property type="entry name" value="Znf_RING"/>
</dbReference>
<dbReference type="CDD" id="cd16598">
    <property type="entry name" value="RING-HC_TRIM26_C-IV"/>
    <property type="match status" value="1"/>
</dbReference>
<gene>
    <name evidence="10" type="primary">LOC102370138</name>
</gene>
<dbReference type="Gene3D" id="3.30.160.60">
    <property type="entry name" value="Classic Zinc Finger"/>
    <property type="match status" value="1"/>
</dbReference>
<dbReference type="SUPFAM" id="SSF49899">
    <property type="entry name" value="Concanavalin A-like lectins/glucanases"/>
    <property type="match status" value="1"/>
</dbReference>